<evidence type="ECO:0000313" key="1">
    <source>
        <dbReference type="EnsemblMetazoa" id="MESCA000095-PA"/>
    </source>
</evidence>
<organism evidence="1 2">
    <name type="scientific">Megaselia scalaris</name>
    <name type="common">Humpbacked fly</name>
    <name type="synonym">Phora scalaris</name>
    <dbReference type="NCBI Taxonomy" id="36166"/>
    <lineage>
        <taxon>Eukaryota</taxon>
        <taxon>Metazoa</taxon>
        <taxon>Ecdysozoa</taxon>
        <taxon>Arthropoda</taxon>
        <taxon>Hexapoda</taxon>
        <taxon>Insecta</taxon>
        <taxon>Pterygota</taxon>
        <taxon>Neoptera</taxon>
        <taxon>Endopterygota</taxon>
        <taxon>Diptera</taxon>
        <taxon>Brachycera</taxon>
        <taxon>Muscomorpha</taxon>
        <taxon>Platypezoidea</taxon>
        <taxon>Phoridae</taxon>
        <taxon>Megaseliini</taxon>
        <taxon>Megaselia</taxon>
    </lineage>
</organism>
<reference evidence="1" key="2">
    <citation type="submission" date="2015-06" db="UniProtKB">
        <authorList>
            <consortium name="EnsemblMetazoa"/>
        </authorList>
    </citation>
    <scope>IDENTIFICATION</scope>
</reference>
<evidence type="ECO:0000313" key="2">
    <source>
        <dbReference type="Proteomes" id="UP000015102"/>
    </source>
</evidence>
<dbReference type="EMBL" id="CAQQ02145929">
    <property type="status" value="NOT_ANNOTATED_CDS"/>
    <property type="molecule type" value="Genomic_DNA"/>
</dbReference>
<dbReference type="EMBL" id="CAQQ02145928">
    <property type="status" value="NOT_ANNOTATED_CDS"/>
    <property type="molecule type" value="Genomic_DNA"/>
</dbReference>
<protein>
    <submittedName>
        <fullName evidence="1">Uncharacterized protein</fullName>
    </submittedName>
</protein>
<dbReference type="HOGENOM" id="CLU_2624827_0_0_1"/>
<accession>T1GA50</accession>
<keyword evidence="2" id="KW-1185">Reference proteome</keyword>
<dbReference type="EnsemblMetazoa" id="MESCA000095-RA">
    <property type="protein sequence ID" value="MESCA000095-PA"/>
    <property type="gene ID" value="MESCA000095"/>
</dbReference>
<sequence length="78" mass="8881">MYGQTETVPNPRTQEFELDSFYVSKTSKARTNRSLELSTKISNRKSNRKHETQLVCVPGLRLGGPPYRIGRGGYGWYA</sequence>
<proteinExistence type="predicted"/>
<reference evidence="2" key="1">
    <citation type="submission" date="2013-02" db="EMBL/GenBank/DDBJ databases">
        <authorList>
            <person name="Hughes D."/>
        </authorList>
    </citation>
    <scope>NUCLEOTIDE SEQUENCE</scope>
    <source>
        <strain>Durham</strain>
        <strain evidence="2">NC isolate 2 -- Noor lab</strain>
    </source>
</reference>
<name>T1GA50_MEGSC</name>
<dbReference type="AlphaFoldDB" id="T1GA50"/>
<dbReference type="Proteomes" id="UP000015102">
    <property type="component" value="Unassembled WGS sequence"/>
</dbReference>